<dbReference type="PANTHER" id="PTHR27005:SF283">
    <property type="entry name" value="OS02G0633066 PROTEIN"/>
    <property type="match status" value="1"/>
</dbReference>
<sequence>MTIGIAIGVIGLLLAGCWLHWELKRRRLINTRRKFFVQNGGILLQEKLIAKKRSSSSGTTRIFTSSELKKATKNFNSSMIIGQGGYGTVYRGLLPDNQTVAVKKSKLEVDPNQIEQKKSS</sequence>
<dbReference type="GO" id="GO:0005524">
    <property type="term" value="F:ATP binding"/>
    <property type="evidence" value="ECO:0007669"/>
    <property type="project" value="UniProtKB-UniRule"/>
</dbReference>
<feature type="transmembrane region" description="Helical" evidence="4">
    <location>
        <begin position="6"/>
        <end position="23"/>
    </location>
</feature>
<evidence type="ECO:0000256" key="4">
    <source>
        <dbReference type="SAM" id="Phobius"/>
    </source>
</evidence>
<reference evidence="6" key="1">
    <citation type="journal article" date="2019" name="Curr. Biol.">
        <title>Genome Sequence of Striga asiatica Provides Insight into the Evolution of Plant Parasitism.</title>
        <authorList>
            <person name="Yoshida S."/>
            <person name="Kim S."/>
            <person name="Wafula E.K."/>
            <person name="Tanskanen J."/>
            <person name="Kim Y.M."/>
            <person name="Honaas L."/>
            <person name="Yang Z."/>
            <person name="Spallek T."/>
            <person name="Conn C.E."/>
            <person name="Ichihashi Y."/>
            <person name="Cheong K."/>
            <person name="Cui S."/>
            <person name="Der J.P."/>
            <person name="Gundlach H."/>
            <person name="Jiao Y."/>
            <person name="Hori C."/>
            <person name="Ishida J.K."/>
            <person name="Kasahara H."/>
            <person name="Kiba T."/>
            <person name="Kim M.S."/>
            <person name="Koo N."/>
            <person name="Laohavisit A."/>
            <person name="Lee Y.H."/>
            <person name="Lumba S."/>
            <person name="McCourt P."/>
            <person name="Mortimer J.C."/>
            <person name="Mutuku J.M."/>
            <person name="Nomura T."/>
            <person name="Sasaki-Sekimoto Y."/>
            <person name="Seto Y."/>
            <person name="Wang Y."/>
            <person name="Wakatake T."/>
            <person name="Sakakibara H."/>
            <person name="Demura T."/>
            <person name="Yamaguchi S."/>
            <person name="Yoneyama K."/>
            <person name="Manabe R.I."/>
            <person name="Nelson D.C."/>
            <person name="Schulman A.H."/>
            <person name="Timko M.P."/>
            <person name="dePamphilis C.W."/>
            <person name="Choi D."/>
            <person name="Shirasu K."/>
        </authorList>
    </citation>
    <scope>NUCLEOTIDE SEQUENCE [LARGE SCALE GENOMIC DNA]</scope>
    <source>
        <strain evidence="6">cv. UVA1</strain>
    </source>
</reference>
<keyword evidence="1 3" id="KW-0547">Nucleotide-binding</keyword>
<dbReference type="Gene3D" id="3.30.200.20">
    <property type="entry name" value="Phosphorylase Kinase, domain 1"/>
    <property type="match status" value="1"/>
</dbReference>
<dbReference type="GO" id="GO:0004674">
    <property type="term" value="F:protein serine/threonine kinase activity"/>
    <property type="evidence" value="ECO:0007669"/>
    <property type="project" value="TreeGrafter"/>
</dbReference>
<dbReference type="SUPFAM" id="SSF56112">
    <property type="entry name" value="Protein kinase-like (PK-like)"/>
    <property type="match status" value="1"/>
</dbReference>
<name>A0A5A7Q0Y6_STRAF</name>
<dbReference type="GO" id="GO:0007166">
    <property type="term" value="P:cell surface receptor signaling pathway"/>
    <property type="evidence" value="ECO:0007669"/>
    <property type="project" value="InterPro"/>
</dbReference>
<dbReference type="EMBL" id="BKCP01005516">
    <property type="protein sequence ID" value="GER38684.1"/>
    <property type="molecule type" value="Genomic_DNA"/>
</dbReference>
<evidence type="ECO:0000256" key="2">
    <source>
        <dbReference type="ARBA" id="ARBA00022840"/>
    </source>
</evidence>
<evidence type="ECO:0000313" key="5">
    <source>
        <dbReference type="EMBL" id="GER38684.1"/>
    </source>
</evidence>
<gene>
    <name evidence="5" type="ORF">STAS_15207</name>
</gene>
<evidence type="ECO:0000313" key="6">
    <source>
        <dbReference type="Proteomes" id="UP000325081"/>
    </source>
</evidence>
<feature type="binding site" evidence="3">
    <location>
        <position position="104"/>
    </location>
    <ligand>
        <name>ATP</name>
        <dbReference type="ChEBI" id="CHEBI:30616"/>
    </ligand>
</feature>
<evidence type="ECO:0000256" key="1">
    <source>
        <dbReference type="ARBA" id="ARBA00022741"/>
    </source>
</evidence>
<dbReference type="PROSITE" id="PS00107">
    <property type="entry name" value="PROTEIN_KINASE_ATP"/>
    <property type="match status" value="1"/>
</dbReference>
<keyword evidence="5" id="KW-0808">Transferase</keyword>
<keyword evidence="5" id="KW-0418">Kinase</keyword>
<dbReference type="InterPro" id="IPR017441">
    <property type="entry name" value="Protein_kinase_ATP_BS"/>
</dbReference>
<keyword evidence="4" id="KW-0812">Transmembrane</keyword>
<keyword evidence="4" id="KW-1133">Transmembrane helix</keyword>
<proteinExistence type="predicted"/>
<dbReference type="InterPro" id="IPR011009">
    <property type="entry name" value="Kinase-like_dom_sf"/>
</dbReference>
<comment type="caution">
    <text evidence="5">The sequence shown here is derived from an EMBL/GenBank/DDBJ whole genome shotgun (WGS) entry which is preliminary data.</text>
</comment>
<evidence type="ECO:0000256" key="3">
    <source>
        <dbReference type="PROSITE-ProRule" id="PRU10141"/>
    </source>
</evidence>
<dbReference type="InterPro" id="IPR045274">
    <property type="entry name" value="WAK-like"/>
</dbReference>
<dbReference type="GO" id="GO:0005886">
    <property type="term" value="C:plasma membrane"/>
    <property type="evidence" value="ECO:0007669"/>
    <property type="project" value="TreeGrafter"/>
</dbReference>
<dbReference type="OrthoDB" id="913617at2759"/>
<accession>A0A5A7Q0Y6</accession>
<organism evidence="5 6">
    <name type="scientific">Striga asiatica</name>
    <name type="common">Asiatic witchweed</name>
    <name type="synonym">Buchnera asiatica</name>
    <dbReference type="NCBI Taxonomy" id="4170"/>
    <lineage>
        <taxon>Eukaryota</taxon>
        <taxon>Viridiplantae</taxon>
        <taxon>Streptophyta</taxon>
        <taxon>Embryophyta</taxon>
        <taxon>Tracheophyta</taxon>
        <taxon>Spermatophyta</taxon>
        <taxon>Magnoliopsida</taxon>
        <taxon>eudicotyledons</taxon>
        <taxon>Gunneridae</taxon>
        <taxon>Pentapetalae</taxon>
        <taxon>asterids</taxon>
        <taxon>lamiids</taxon>
        <taxon>Lamiales</taxon>
        <taxon>Orobanchaceae</taxon>
        <taxon>Buchnereae</taxon>
        <taxon>Striga</taxon>
    </lineage>
</organism>
<protein>
    <submittedName>
        <fullName evidence="5">Wall-associated kinase family protein</fullName>
    </submittedName>
</protein>
<keyword evidence="6" id="KW-1185">Reference proteome</keyword>
<keyword evidence="4" id="KW-0472">Membrane</keyword>
<dbReference type="Proteomes" id="UP000325081">
    <property type="component" value="Unassembled WGS sequence"/>
</dbReference>
<dbReference type="AlphaFoldDB" id="A0A5A7Q0Y6"/>
<dbReference type="PANTHER" id="PTHR27005">
    <property type="entry name" value="WALL-ASSOCIATED RECEPTOR KINASE-LIKE 21"/>
    <property type="match status" value="1"/>
</dbReference>
<keyword evidence="2 3" id="KW-0067">ATP-binding</keyword>